<feature type="modified residue" description="4-aspartylphosphate" evidence="8">
    <location>
        <position position="55"/>
    </location>
</feature>
<dbReference type="PANTHER" id="PTHR42713:SF3">
    <property type="entry name" value="TRANSCRIPTIONAL REGULATORY PROTEIN HPTR"/>
    <property type="match status" value="1"/>
</dbReference>
<dbReference type="GO" id="GO:0005737">
    <property type="term" value="C:cytoplasm"/>
    <property type="evidence" value="ECO:0007669"/>
    <property type="project" value="UniProtKB-SubCell"/>
</dbReference>
<dbReference type="InterPro" id="IPR051552">
    <property type="entry name" value="HptR"/>
</dbReference>
<sequence>MIKALVVDDEKRVRKGFISLADWSAYGMQIVGEAKDGPSAMDLLGRQEVDLMFVDISMPGMSGFELIEEARGRYPWTKSVILTCHHEFDYVQEALRIGAIDYIVKTLLNKSNVDETMQRIARRYAREAREPGGGTERAFRSAVVFCPLHPRAAAEAGPPLGAIGGRKIRRLGERLWMALLAETDGADWARELPSRIAGGWQAVQVNAAGGMPLAEAEHLLREHLPTYLFYALEPAGPVEIQALKPDGAPAEREIEAAFEEWKQLKWLVFGEDWRRFVERIERWRVDPDRLRRFAAETASAWSGYFGWAKTGGGGTGALPAEMSEWDRWKQWKSWLSSAALQVQQQLTSASFSREVFASLIRAVLYMKEHAGQELTQDEVARKAGMSRSYFSQCFKKFAGGEPFGDALRRMRIEQAQALLLHTGLPVRDIANRVGFEDEKYFSRVFRDKTGYLPTEFRQAAGGGG</sequence>
<evidence type="ECO:0000259" key="9">
    <source>
        <dbReference type="PROSITE" id="PS01124"/>
    </source>
</evidence>
<evidence type="ECO:0000313" key="11">
    <source>
        <dbReference type="EMBL" id="MBB6673250.1"/>
    </source>
</evidence>
<dbReference type="RefSeq" id="WP_185671113.1">
    <property type="nucleotide sequence ID" value="NZ_JACJVP010000036.1"/>
</dbReference>
<evidence type="ECO:0000256" key="2">
    <source>
        <dbReference type="ARBA" id="ARBA00022490"/>
    </source>
</evidence>
<organism evidence="11 12">
    <name type="scientific">Cohnella nanjingensis</name>
    <dbReference type="NCBI Taxonomy" id="1387779"/>
    <lineage>
        <taxon>Bacteria</taxon>
        <taxon>Bacillati</taxon>
        <taxon>Bacillota</taxon>
        <taxon>Bacilli</taxon>
        <taxon>Bacillales</taxon>
        <taxon>Paenibacillaceae</taxon>
        <taxon>Cohnella</taxon>
    </lineage>
</organism>
<feature type="domain" description="Response regulatory" evidence="10">
    <location>
        <begin position="3"/>
        <end position="120"/>
    </location>
</feature>
<evidence type="ECO:0000256" key="7">
    <source>
        <dbReference type="ARBA" id="ARBA00023163"/>
    </source>
</evidence>
<gene>
    <name evidence="11" type="ORF">H7C19_21475</name>
</gene>
<dbReference type="InterPro" id="IPR018060">
    <property type="entry name" value="HTH_AraC"/>
</dbReference>
<dbReference type="SUPFAM" id="SSF52172">
    <property type="entry name" value="CheY-like"/>
    <property type="match status" value="1"/>
</dbReference>
<dbReference type="PANTHER" id="PTHR42713">
    <property type="entry name" value="HISTIDINE KINASE-RELATED"/>
    <property type="match status" value="1"/>
</dbReference>
<dbReference type="Pfam" id="PF12833">
    <property type="entry name" value="HTH_18"/>
    <property type="match status" value="1"/>
</dbReference>
<dbReference type="Gene3D" id="1.10.10.60">
    <property type="entry name" value="Homeodomain-like"/>
    <property type="match status" value="1"/>
</dbReference>
<dbReference type="InterPro" id="IPR018062">
    <property type="entry name" value="HTH_AraC-typ_CS"/>
</dbReference>
<dbReference type="GO" id="GO:0043565">
    <property type="term" value="F:sequence-specific DNA binding"/>
    <property type="evidence" value="ECO:0007669"/>
    <property type="project" value="InterPro"/>
</dbReference>
<dbReference type="GO" id="GO:0003700">
    <property type="term" value="F:DNA-binding transcription factor activity"/>
    <property type="evidence" value="ECO:0007669"/>
    <property type="project" value="InterPro"/>
</dbReference>
<proteinExistence type="predicted"/>
<keyword evidence="6" id="KW-0238">DNA-binding</keyword>
<dbReference type="InterPro" id="IPR011006">
    <property type="entry name" value="CheY-like_superfamily"/>
</dbReference>
<dbReference type="InterPro" id="IPR001789">
    <property type="entry name" value="Sig_transdc_resp-reg_receiver"/>
</dbReference>
<dbReference type="EMBL" id="JACJVP010000036">
    <property type="protein sequence ID" value="MBB6673250.1"/>
    <property type="molecule type" value="Genomic_DNA"/>
</dbReference>
<keyword evidence="3 8" id="KW-0597">Phosphoprotein</keyword>
<keyword evidence="4" id="KW-0902">Two-component regulatory system</keyword>
<reference evidence="11 12" key="1">
    <citation type="submission" date="2020-08" db="EMBL/GenBank/DDBJ databases">
        <title>Cohnella phylogeny.</title>
        <authorList>
            <person name="Dunlap C."/>
        </authorList>
    </citation>
    <scope>NUCLEOTIDE SEQUENCE [LARGE SCALE GENOMIC DNA]</scope>
    <source>
        <strain evidence="11 12">DSM 28246</strain>
    </source>
</reference>
<dbReference type="InterPro" id="IPR009057">
    <property type="entry name" value="Homeodomain-like_sf"/>
</dbReference>
<dbReference type="PRINTS" id="PR00032">
    <property type="entry name" value="HTHARAC"/>
</dbReference>
<comment type="caution">
    <text evidence="11">The sequence shown here is derived from an EMBL/GenBank/DDBJ whole genome shotgun (WGS) entry which is preliminary data.</text>
</comment>
<evidence type="ECO:0000256" key="1">
    <source>
        <dbReference type="ARBA" id="ARBA00004496"/>
    </source>
</evidence>
<comment type="subcellular location">
    <subcellularLocation>
        <location evidence="1">Cytoplasm</location>
    </subcellularLocation>
</comment>
<evidence type="ECO:0000313" key="12">
    <source>
        <dbReference type="Proteomes" id="UP000547209"/>
    </source>
</evidence>
<protein>
    <submittedName>
        <fullName evidence="11">Response regulator</fullName>
    </submittedName>
</protein>
<keyword evidence="12" id="KW-1185">Reference proteome</keyword>
<keyword evidence="7" id="KW-0804">Transcription</keyword>
<evidence type="ECO:0000256" key="3">
    <source>
        <dbReference type="ARBA" id="ARBA00022553"/>
    </source>
</evidence>
<dbReference type="PROSITE" id="PS01124">
    <property type="entry name" value="HTH_ARAC_FAMILY_2"/>
    <property type="match status" value="1"/>
</dbReference>
<dbReference type="PROSITE" id="PS50110">
    <property type="entry name" value="RESPONSE_REGULATORY"/>
    <property type="match status" value="1"/>
</dbReference>
<evidence type="ECO:0000259" key="10">
    <source>
        <dbReference type="PROSITE" id="PS50110"/>
    </source>
</evidence>
<dbReference type="Pfam" id="PF00072">
    <property type="entry name" value="Response_reg"/>
    <property type="match status" value="1"/>
</dbReference>
<evidence type="ECO:0000256" key="5">
    <source>
        <dbReference type="ARBA" id="ARBA00023015"/>
    </source>
</evidence>
<feature type="domain" description="HTH araC/xylS-type" evidence="9">
    <location>
        <begin position="360"/>
        <end position="459"/>
    </location>
</feature>
<accession>A0A7X0RTF0</accession>
<keyword evidence="2" id="KW-0963">Cytoplasm</keyword>
<dbReference type="InterPro" id="IPR020449">
    <property type="entry name" value="Tscrpt_reg_AraC-type_HTH"/>
</dbReference>
<dbReference type="AlphaFoldDB" id="A0A7X0RTF0"/>
<evidence type="ECO:0000256" key="8">
    <source>
        <dbReference type="PROSITE-ProRule" id="PRU00169"/>
    </source>
</evidence>
<dbReference type="Gene3D" id="3.40.50.2300">
    <property type="match status" value="1"/>
</dbReference>
<dbReference type="SUPFAM" id="SSF46689">
    <property type="entry name" value="Homeodomain-like"/>
    <property type="match status" value="2"/>
</dbReference>
<dbReference type="PROSITE" id="PS00041">
    <property type="entry name" value="HTH_ARAC_FAMILY_1"/>
    <property type="match status" value="1"/>
</dbReference>
<evidence type="ECO:0000256" key="4">
    <source>
        <dbReference type="ARBA" id="ARBA00023012"/>
    </source>
</evidence>
<dbReference type="SMART" id="SM00448">
    <property type="entry name" value="REC"/>
    <property type="match status" value="1"/>
</dbReference>
<dbReference type="GO" id="GO:0000160">
    <property type="term" value="P:phosphorelay signal transduction system"/>
    <property type="evidence" value="ECO:0007669"/>
    <property type="project" value="UniProtKB-KW"/>
</dbReference>
<name>A0A7X0RTF0_9BACL</name>
<evidence type="ECO:0000256" key="6">
    <source>
        <dbReference type="ARBA" id="ARBA00023125"/>
    </source>
</evidence>
<dbReference type="SMART" id="SM00342">
    <property type="entry name" value="HTH_ARAC"/>
    <property type="match status" value="1"/>
</dbReference>
<keyword evidence="5" id="KW-0805">Transcription regulation</keyword>
<dbReference type="CDD" id="cd17536">
    <property type="entry name" value="REC_YesN-like"/>
    <property type="match status" value="1"/>
</dbReference>
<dbReference type="Proteomes" id="UP000547209">
    <property type="component" value="Unassembled WGS sequence"/>
</dbReference>